<keyword evidence="5 10" id="KW-0819">tRNA processing</keyword>
<comment type="similarity">
    <text evidence="3 10 13">Belongs to the IPP transferase family.</text>
</comment>
<evidence type="ECO:0000256" key="3">
    <source>
        <dbReference type="ARBA" id="ARBA00005842"/>
    </source>
</evidence>
<reference evidence="14 15" key="1">
    <citation type="submission" date="2016-11" db="EMBL/GenBank/DDBJ databases">
        <authorList>
            <person name="Jaros S."/>
            <person name="Januszkiewicz K."/>
            <person name="Wedrychowicz H."/>
        </authorList>
    </citation>
    <scope>NUCLEOTIDE SEQUENCE [LARGE SCALE GENOMIC DNA]</scope>
    <source>
        <strain evidence="14 15">DSM 28715</strain>
    </source>
</reference>
<evidence type="ECO:0000313" key="14">
    <source>
        <dbReference type="EMBL" id="SHG70752.1"/>
    </source>
</evidence>
<evidence type="ECO:0000313" key="15">
    <source>
        <dbReference type="Proteomes" id="UP000184074"/>
    </source>
</evidence>
<feature type="binding site" evidence="10">
    <location>
        <begin position="15"/>
        <end position="22"/>
    </location>
    <ligand>
        <name>ATP</name>
        <dbReference type="ChEBI" id="CHEBI:30616"/>
    </ligand>
</feature>
<dbReference type="Gene3D" id="1.10.20.140">
    <property type="match status" value="1"/>
</dbReference>
<dbReference type="HAMAP" id="MF_00185">
    <property type="entry name" value="IPP_trans"/>
    <property type="match status" value="1"/>
</dbReference>
<dbReference type="GO" id="GO:0006400">
    <property type="term" value="P:tRNA modification"/>
    <property type="evidence" value="ECO:0007669"/>
    <property type="project" value="TreeGrafter"/>
</dbReference>
<dbReference type="OrthoDB" id="9776390at2"/>
<evidence type="ECO:0000256" key="11">
    <source>
        <dbReference type="RuleBase" id="RU003783"/>
    </source>
</evidence>
<gene>
    <name evidence="10" type="primary">miaA</name>
    <name evidence="14" type="ORF">SAMN05444003_0579</name>
</gene>
<evidence type="ECO:0000256" key="8">
    <source>
        <dbReference type="ARBA" id="ARBA00022842"/>
    </source>
</evidence>
<sequence length="293" mass="32584">MTLRIDPNKTVLIAGPTASGKSSLALMIAEAQGGLIVNADALQVYDGWRILTARPSLEDEQRAAHQFYGHLPYDVSYSVGDWLRDVKGLLGERLIIVGGTGLYFSALTEGLANIPETPTHIRATADGMVIETLLSEIDEATKDHVDIANRARVQRAWEVLQTTGRSLVDWQSETPAPLLPLQSCTPILLNAPKEWLTPRIEQRFDMMLEQGVLEEAREMSLNWDTSHPSSKAIGAQELIDHVNGRISLDEAREAVIIGTRQYAKRQRTWFRKRMTDWAQIDLSSTDLSTGIVV</sequence>
<dbReference type="SUPFAM" id="SSF52540">
    <property type="entry name" value="P-loop containing nucleoside triphosphate hydrolases"/>
    <property type="match status" value="2"/>
</dbReference>
<dbReference type="PANTHER" id="PTHR11088:SF60">
    <property type="entry name" value="TRNA DIMETHYLALLYLTRANSFERASE"/>
    <property type="match status" value="1"/>
</dbReference>
<accession>A0A1M5M091</accession>
<dbReference type="STRING" id="1508389.SAMN05444003_0579"/>
<evidence type="ECO:0000256" key="4">
    <source>
        <dbReference type="ARBA" id="ARBA00022679"/>
    </source>
</evidence>
<dbReference type="NCBIfam" id="TIGR00174">
    <property type="entry name" value="miaA"/>
    <property type="match status" value="1"/>
</dbReference>
<comment type="subunit">
    <text evidence="10">Monomer.</text>
</comment>
<feature type="binding site" evidence="10">
    <location>
        <begin position="17"/>
        <end position="22"/>
    </location>
    <ligand>
        <name>substrate</name>
    </ligand>
</feature>
<evidence type="ECO:0000256" key="13">
    <source>
        <dbReference type="RuleBase" id="RU003785"/>
    </source>
</evidence>
<feature type="site" description="Interaction with substrate tRNA" evidence="10">
    <location>
        <position position="100"/>
    </location>
</feature>
<dbReference type="InterPro" id="IPR027417">
    <property type="entry name" value="P-loop_NTPase"/>
</dbReference>
<feature type="site" description="Interaction with substrate tRNA" evidence="10">
    <location>
        <position position="122"/>
    </location>
</feature>
<comment type="caution">
    <text evidence="10">Lacks conserved residue(s) required for the propagation of feature annotation.</text>
</comment>
<dbReference type="GO" id="GO:0052381">
    <property type="term" value="F:tRNA dimethylallyltransferase activity"/>
    <property type="evidence" value="ECO:0007669"/>
    <property type="project" value="UniProtKB-UniRule"/>
</dbReference>
<dbReference type="InterPro" id="IPR039657">
    <property type="entry name" value="Dimethylallyltransferase"/>
</dbReference>
<keyword evidence="7 10" id="KW-0067">ATP-binding</keyword>
<dbReference type="Gene3D" id="3.40.50.300">
    <property type="entry name" value="P-loop containing nucleotide triphosphate hydrolases"/>
    <property type="match status" value="1"/>
</dbReference>
<organism evidence="14 15">
    <name type="scientific">Cognatiyoonia sediminum</name>
    <dbReference type="NCBI Taxonomy" id="1508389"/>
    <lineage>
        <taxon>Bacteria</taxon>
        <taxon>Pseudomonadati</taxon>
        <taxon>Pseudomonadota</taxon>
        <taxon>Alphaproteobacteria</taxon>
        <taxon>Rhodobacterales</taxon>
        <taxon>Paracoccaceae</taxon>
        <taxon>Cognatiyoonia</taxon>
    </lineage>
</organism>
<name>A0A1M5M091_9RHOB</name>
<dbReference type="Pfam" id="PF01715">
    <property type="entry name" value="IPPT"/>
    <property type="match status" value="1"/>
</dbReference>
<evidence type="ECO:0000256" key="7">
    <source>
        <dbReference type="ARBA" id="ARBA00022840"/>
    </source>
</evidence>
<evidence type="ECO:0000256" key="12">
    <source>
        <dbReference type="RuleBase" id="RU003784"/>
    </source>
</evidence>
<dbReference type="EMBL" id="FQXB01000001">
    <property type="protein sequence ID" value="SHG70752.1"/>
    <property type="molecule type" value="Genomic_DNA"/>
</dbReference>
<dbReference type="AlphaFoldDB" id="A0A1M5M091"/>
<keyword evidence="6 10" id="KW-0547">Nucleotide-binding</keyword>
<dbReference type="GO" id="GO:0005524">
    <property type="term" value="F:ATP binding"/>
    <property type="evidence" value="ECO:0007669"/>
    <property type="project" value="UniProtKB-UniRule"/>
</dbReference>
<dbReference type="RefSeq" id="WP_072899130.1">
    <property type="nucleotide sequence ID" value="NZ_FQXB01000001.1"/>
</dbReference>
<evidence type="ECO:0000256" key="9">
    <source>
        <dbReference type="ARBA" id="ARBA00049563"/>
    </source>
</evidence>
<dbReference type="PANTHER" id="PTHR11088">
    <property type="entry name" value="TRNA DIMETHYLALLYLTRANSFERASE"/>
    <property type="match status" value="1"/>
</dbReference>
<keyword evidence="8 10" id="KW-0460">Magnesium</keyword>
<comment type="function">
    <text evidence="2 10 12">Catalyzes the transfer of a dimethylallyl group onto the adenine at position 37 in tRNAs that read codons beginning with uridine, leading to the formation of N6-(dimethylallyl)adenosine (i(6)A).</text>
</comment>
<evidence type="ECO:0000256" key="1">
    <source>
        <dbReference type="ARBA" id="ARBA00001946"/>
    </source>
</evidence>
<keyword evidence="15" id="KW-1185">Reference proteome</keyword>
<protein>
    <recommendedName>
        <fullName evidence="10">tRNA dimethylallyltransferase</fullName>
        <ecNumber evidence="10">2.5.1.75</ecNumber>
    </recommendedName>
    <alternativeName>
        <fullName evidence="10">Dimethylallyl diphosphate:tRNA dimethylallyltransferase</fullName>
        <shortName evidence="10">DMAPP:tRNA dimethylallyltransferase</shortName>
        <shortName evidence="10">DMATase</shortName>
    </alternativeName>
    <alternativeName>
        <fullName evidence="10">Isopentenyl-diphosphate:tRNA isopentenyltransferase</fullName>
        <shortName evidence="10">IPP transferase</shortName>
        <shortName evidence="10">IPPT</shortName>
        <shortName evidence="10">IPTase</shortName>
    </alternativeName>
</protein>
<dbReference type="EC" id="2.5.1.75" evidence="10"/>
<proteinExistence type="inferred from homology"/>
<keyword evidence="4 10" id="KW-0808">Transferase</keyword>
<comment type="catalytic activity">
    <reaction evidence="9 10 11">
        <text>adenosine(37) in tRNA + dimethylallyl diphosphate = N(6)-dimethylallyladenosine(37) in tRNA + diphosphate</text>
        <dbReference type="Rhea" id="RHEA:26482"/>
        <dbReference type="Rhea" id="RHEA-COMP:10162"/>
        <dbReference type="Rhea" id="RHEA-COMP:10375"/>
        <dbReference type="ChEBI" id="CHEBI:33019"/>
        <dbReference type="ChEBI" id="CHEBI:57623"/>
        <dbReference type="ChEBI" id="CHEBI:74411"/>
        <dbReference type="ChEBI" id="CHEBI:74415"/>
        <dbReference type="EC" id="2.5.1.75"/>
    </reaction>
</comment>
<evidence type="ECO:0000256" key="10">
    <source>
        <dbReference type="HAMAP-Rule" id="MF_00185"/>
    </source>
</evidence>
<evidence type="ECO:0000256" key="2">
    <source>
        <dbReference type="ARBA" id="ARBA00003213"/>
    </source>
</evidence>
<comment type="cofactor">
    <cofactor evidence="1 10">
        <name>Mg(2+)</name>
        <dbReference type="ChEBI" id="CHEBI:18420"/>
    </cofactor>
</comment>
<evidence type="ECO:0000256" key="6">
    <source>
        <dbReference type="ARBA" id="ARBA00022741"/>
    </source>
</evidence>
<evidence type="ECO:0000256" key="5">
    <source>
        <dbReference type="ARBA" id="ARBA00022694"/>
    </source>
</evidence>
<dbReference type="InterPro" id="IPR018022">
    <property type="entry name" value="IPT"/>
</dbReference>
<dbReference type="Proteomes" id="UP000184074">
    <property type="component" value="Unassembled WGS sequence"/>
</dbReference>